<evidence type="ECO:0000256" key="1">
    <source>
        <dbReference type="SAM" id="SignalP"/>
    </source>
</evidence>
<evidence type="ECO:0000313" key="3">
    <source>
        <dbReference type="Proteomes" id="UP000037551"/>
    </source>
</evidence>
<gene>
    <name evidence="2" type="ORF">ACR52_21675</name>
</gene>
<dbReference type="Pfam" id="PF09498">
    <property type="entry name" value="DUF2388"/>
    <property type="match status" value="1"/>
</dbReference>
<dbReference type="PATRIC" id="fig|1674920.3.peg.2749"/>
<comment type="caution">
    <text evidence="2">The sequence shown here is derived from an EMBL/GenBank/DDBJ whole genome shotgun (WGS) entry which is preliminary data.</text>
</comment>
<dbReference type="NCBIfam" id="TIGR02448">
    <property type="entry name" value="conserverd hypothetical protein"/>
    <property type="match status" value="1"/>
</dbReference>
<feature type="signal peptide" evidence="1">
    <location>
        <begin position="1"/>
        <end position="22"/>
    </location>
</feature>
<proteinExistence type="predicted"/>
<dbReference type="AlphaFoldDB" id="A0A0J8FXG8"/>
<keyword evidence="1" id="KW-0732">Signal</keyword>
<keyword evidence="3" id="KW-1185">Reference proteome</keyword>
<dbReference type="RefSeq" id="WP_041161049.1">
    <property type="nucleotide sequence ID" value="NZ_JBJGXJ010000018.1"/>
</dbReference>
<dbReference type="Proteomes" id="UP000037551">
    <property type="component" value="Unassembled WGS sequence"/>
</dbReference>
<name>A0A0J8FXG8_9PSED</name>
<feature type="chain" id="PRO_5005297949" evidence="1">
    <location>
        <begin position="23"/>
        <end position="105"/>
    </location>
</feature>
<evidence type="ECO:0000313" key="2">
    <source>
        <dbReference type="EMBL" id="KMT53434.1"/>
    </source>
</evidence>
<dbReference type="EMBL" id="LFMW01000016">
    <property type="protein sequence ID" value="KMT53434.1"/>
    <property type="molecule type" value="Genomic_DNA"/>
</dbReference>
<dbReference type="OrthoDB" id="6989968at2"/>
<sequence>MRLKYAVATLAVLSLPVGSAMADSFWRNVISSGATTGSTYLTFKDHKLVVAAQDDAGSFVASDGGIRGPYLEAAMQKVRADNPGLKATDMELANAILAKNAIASE</sequence>
<reference evidence="2 3" key="1">
    <citation type="submission" date="2015-06" db="EMBL/GenBank/DDBJ databases">
        <title>Draft genome sequence of an Antarctic Pseudomonas sp. strain KG01 with full potential for biotechnological applications.</title>
        <authorList>
            <person name="Pavlov M.S."/>
            <person name="Lira F."/>
            <person name="Martinez J.L."/>
            <person name="Marshall S.H."/>
        </authorList>
    </citation>
    <scope>NUCLEOTIDE SEQUENCE [LARGE SCALE GENOMIC DNA]</scope>
    <source>
        <strain evidence="2 3">KG01</strain>
    </source>
</reference>
<accession>A0A0J8FXG8</accession>
<organism evidence="2 3">
    <name type="scientific">Pseudomonas fildesensis</name>
    <dbReference type="NCBI Taxonomy" id="1674920"/>
    <lineage>
        <taxon>Bacteria</taxon>
        <taxon>Pseudomonadati</taxon>
        <taxon>Pseudomonadota</taxon>
        <taxon>Gammaproteobacteria</taxon>
        <taxon>Pseudomonadales</taxon>
        <taxon>Pseudomonadaceae</taxon>
        <taxon>Pseudomonas</taxon>
    </lineage>
</organism>
<dbReference type="STRING" id="1674920.ACR52_21675"/>
<dbReference type="InterPro" id="IPR012661">
    <property type="entry name" value="CHP02448"/>
</dbReference>
<protein>
    <submittedName>
        <fullName evidence="2">Ribonucleotide reductase</fullName>
    </submittedName>
</protein>